<dbReference type="EMBL" id="FWXZ01000003">
    <property type="protein sequence ID" value="SMC64852.1"/>
    <property type="molecule type" value="Genomic_DNA"/>
</dbReference>
<accession>A0AC61PLT3</accession>
<dbReference type="Proteomes" id="UP000192328">
    <property type="component" value="Unassembled WGS sequence"/>
</dbReference>
<keyword evidence="2" id="KW-1185">Reference proteome</keyword>
<organism evidence="1 2">
    <name type="scientific">Aristaeella lactis</name>
    <dbReference type="NCBI Taxonomy" id="3046383"/>
    <lineage>
        <taxon>Bacteria</taxon>
        <taxon>Bacillati</taxon>
        <taxon>Bacillota</taxon>
        <taxon>Clostridia</taxon>
        <taxon>Eubacteriales</taxon>
        <taxon>Aristaeellaceae</taxon>
        <taxon>Aristaeella</taxon>
    </lineage>
</organism>
<evidence type="ECO:0000313" key="1">
    <source>
        <dbReference type="EMBL" id="SMC64852.1"/>
    </source>
</evidence>
<reference evidence="1" key="1">
    <citation type="submission" date="2017-04" db="EMBL/GenBank/DDBJ databases">
        <authorList>
            <person name="Varghese N."/>
            <person name="Submissions S."/>
        </authorList>
    </citation>
    <scope>NUCLEOTIDE SEQUENCE</scope>
    <source>
        <strain evidence="1">WTE2008</strain>
    </source>
</reference>
<protein>
    <submittedName>
        <fullName evidence="1">Uncharacterized protein</fullName>
    </submittedName>
</protein>
<sequence length="70" mass="8288">MQAETAKQCMADIGLNRENADFVAALLEANRRDEARKKLRVLRCELMDELHSCQRKIDQLDWLIRETEKR</sequence>
<comment type="caution">
    <text evidence="1">The sequence shown here is derived from an EMBL/GenBank/DDBJ whole genome shotgun (WGS) entry which is preliminary data.</text>
</comment>
<name>A0AC61PLT3_9FIRM</name>
<proteinExistence type="predicted"/>
<evidence type="ECO:0000313" key="2">
    <source>
        <dbReference type="Proteomes" id="UP000192328"/>
    </source>
</evidence>
<gene>
    <name evidence="1" type="ORF">SAMN06297397_1756</name>
</gene>